<dbReference type="Proteomes" id="UP000564836">
    <property type="component" value="Chromosome"/>
</dbReference>
<reference evidence="2" key="2">
    <citation type="submission" date="2020-06" db="EMBL/GenBank/DDBJ databases">
        <title>Whole Genome Sequence of Bradyrhizobium sp. Strain 323S2.</title>
        <authorList>
            <person name="Bromfield E.S.P."/>
        </authorList>
    </citation>
    <scope>NUCLEOTIDE SEQUENCE [LARGE SCALE GENOMIC DNA]</scope>
    <source>
        <strain evidence="2">323S2</strain>
    </source>
</reference>
<reference evidence="3 4" key="1">
    <citation type="journal article" date="2017" name="Syst. Appl. Microbiol.">
        <title>Soybeans inoculated with root zone soils of Canadian native legumes harbour diverse and novel Bradyrhizobium spp. that possess agricultural potential.</title>
        <authorList>
            <person name="Bromfield E.S.P."/>
            <person name="Cloutier S."/>
            <person name="Tambong J.T."/>
            <person name="Tran Thi T.V."/>
        </authorList>
    </citation>
    <scope>NUCLEOTIDE SEQUENCE [LARGE SCALE GENOMIC DNA]</scope>
    <source>
        <strain evidence="3 4">323S2</strain>
    </source>
</reference>
<evidence type="ECO:0000313" key="2">
    <source>
        <dbReference type="EMBL" id="NYY94280.1"/>
    </source>
</evidence>
<protein>
    <recommendedName>
        <fullName evidence="5">Anti-sigma factor NepR domain-containing protein</fullName>
    </recommendedName>
</protein>
<evidence type="ECO:0000313" key="4">
    <source>
        <dbReference type="Proteomes" id="UP000564836"/>
    </source>
</evidence>
<gene>
    <name evidence="3" type="ORF">G6321_00028650</name>
    <name evidence="2" type="ORF">G6321_39595</name>
</gene>
<reference evidence="3 4" key="3">
    <citation type="journal article" date="2022" name="Int. J. Syst. Evol. Microbiol.">
        <title>Strains of Bradyrhizobium barranii sp. nov. associated with legumes native to Canada are symbionts of soybeans and belong to different subspecies (subsp. barranii subsp. nov. and subsp. apii subsp. nov.) and symbiovars (sv. glycinearum and sv. septentrionale).</title>
        <authorList>
            <person name="Bromfield E.S.P."/>
            <person name="Cloutier S."/>
            <person name="Wasai-Hara S."/>
            <person name="Minamisawa K."/>
        </authorList>
    </citation>
    <scope>NUCLEOTIDE SEQUENCE [LARGE SCALE GENOMIC DNA]</scope>
    <source>
        <strain evidence="3 4">323S2</strain>
    </source>
</reference>
<dbReference type="RefSeq" id="WP_166096073.1">
    <property type="nucleotide sequence ID" value="NZ_CP088280.1"/>
</dbReference>
<dbReference type="EMBL" id="CP088280">
    <property type="protein sequence ID" value="UGX98866.1"/>
    <property type="molecule type" value="Genomic_DNA"/>
</dbReference>
<organism evidence="2">
    <name type="scientific">Bradyrhizobium barranii subsp. barranii</name>
    <dbReference type="NCBI Taxonomy" id="2823807"/>
    <lineage>
        <taxon>Bacteria</taxon>
        <taxon>Pseudomonadati</taxon>
        <taxon>Pseudomonadota</taxon>
        <taxon>Alphaproteobacteria</taxon>
        <taxon>Hyphomicrobiales</taxon>
        <taxon>Nitrobacteraceae</taxon>
        <taxon>Bradyrhizobium</taxon>
        <taxon>Bradyrhizobium barranii</taxon>
    </lineage>
</organism>
<dbReference type="AlphaFoldDB" id="A0A7Z0TW36"/>
<feature type="region of interest" description="Disordered" evidence="1">
    <location>
        <begin position="31"/>
        <end position="57"/>
    </location>
</feature>
<name>A0A7Z0TW36_9BRAD</name>
<evidence type="ECO:0008006" key="5">
    <source>
        <dbReference type="Google" id="ProtNLM"/>
    </source>
</evidence>
<dbReference type="EMBL" id="JACBFH010000001">
    <property type="protein sequence ID" value="NYY94280.1"/>
    <property type="molecule type" value="Genomic_DNA"/>
</dbReference>
<accession>A0A7Z0TW36</accession>
<proteinExistence type="predicted"/>
<sequence length="57" mass="6629">MAGLFANDSEQIDRRTSRSICDAVGERLQQSLRPEPRLPTHLEQLLDELKQRDRDSH</sequence>
<evidence type="ECO:0000256" key="1">
    <source>
        <dbReference type="SAM" id="MobiDB-lite"/>
    </source>
</evidence>
<feature type="compositionally biased region" description="Basic and acidic residues" evidence="1">
    <location>
        <begin position="47"/>
        <end position="57"/>
    </location>
</feature>
<evidence type="ECO:0000313" key="3">
    <source>
        <dbReference type="EMBL" id="UGX98866.1"/>
    </source>
</evidence>